<dbReference type="Gene3D" id="3.40.710.10">
    <property type="entry name" value="DD-peptidase/beta-lactamase superfamily"/>
    <property type="match status" value="1"/>
</dbReference>
<organism evidence="4 5">
    <name type="scientific">Didymosphaeria variabile</name>
    <dbReference type="NCBI Taxonomy" id="1932322"/>
    <lineage>
        <taxon>Eukaryota</taxon>
        <taxon>Fungi</taxon>
        <taxon>Dikarya</taxon>
        <taxon>Ascomycota</taxon>
        <taxon>Pezizomycotina</taxon>
        <taxon>Dothideomycetes</taxon>
        <taxon>Pleosporomycetidae</taxon>
        <taxon>Pleosporales</taxon>
        <taxon>Massarineae</taxon>
        <taxon>Didymosphaeriaceae</taxon>
        <taxon>Didymosphaeria</taxon>
    </lineage>
</organism>
<protein>
    <recommendedName>
        <fullName evidence="3">Beta-lactamase-related domain-containing protein</fullName>
    </recommendedName>
</protein>
<comment type="caution">
    <text evidence="4">The sequence shown here is derived from an EMBL/GenBank/DDBJ whole genome shotgun (WGS) entry which is preliminary data.</text>
</comment>
<gene>
    <name evidence="4" type="ORF">N0V89_001452</name>
</gene>
<dbReference type="AlphaFoldDB" id="A0A9W8XZD0"/>
<dbReference type="PANTHER" id="PTHR22935">
    <property type="entry name" value="PENICILLIN-BINDING PROTEIN"/>
    <property type="match status" value="1"/>
</dbReference>
<dbReference type="InterPro" id="IPR012338">
    <property type="entry name" value="Beta-lactam/transpept-like"/>
</dbReference>
<evidence type="ECO:0000313" key="5">
    <source>
        <dbReference type="Proteomes" id="UP001140513"/>
    </source>
</evidence>
<dbReference type="Proteomes" id="UP001140513">
    <property type="component" value="Unassembled WGS sequence"/>
</dbReference>
<evidence type="ECO:0000313" key="4">
    <source>
        <dbReference type="EMBL" id="KAJ4360884.1"/>
    </source>
</evidence>
<evidence type="ECO:0000259" key="3">
    <source>
        <dbReference type="Pfam" id="PF00144"/>
    </source>
</evidence>
<evidence type="ECO:0000256" key="2">
    <source>
        <dbReference type="SAM" id="SignalP"/>
    </source>
</evidence>
<dbReference type="PANTHER" id="PTHR22935:SF95">
    <property type="entry name" value="BETA-LACTAMASE-LIKE 1-RELATED"/>
    <property type="match status" value="1"/>
</dbReference>
<feature type="signal peptide" evidence="2">
    <location>
        <begin position="1"/>
        <end position="19"/>
    </location>
</feature>
<sequence>MLHRAGLVLPLLALAKAHSQSSFLPTNDCPILGPSFPSDFDIPQSKYIKEAIEAFPSLVDRLFEEEVLPKNATSFHIDVFSTRTNASIYEYSHTADIHKSALTSGVLDDGTIFRIGSVSKLFTVYTLLNVAGIEIFQHPVTQYLPELKGNTNRSKIIWEEITVGALASQQGGVGGFRKSSDYPSENVD</sequence>
<dbReference type="SUPFAM" id="SSF56601">
    <property type="entry name" value="beta-lactamase/transpeptidase-like"/>
    <property type="match status" value="1"/>
</dbReference>
<dbReference type="OrthoDB" id="3636673at2759"/>
<dbReference type="InterPro" id="IPR001466">
    <property type="entry name" value="Beta-lactam-related"/>
</dbReference>
<evidence type="ECO:0000256" key="1">
    <source>
        <dbReference type="ARBA" id="ARBA00038473"/>
    </source>
</evidence>
<feature type="chain" id="PRO_5040774004" description="Beta-lactamase-related domain-containing protein" evidence="2">
    <location>
        <begin position="20"/>
        <end position="188"/>
    </location>
</feature>
<reference evidence="4" key="1">
    <citation type="submission" date="2022-10" db="EMBL/GenBank/DDBJ databases">
        <title>Tapping the CABI collections for fungal endophytes: first genome assemblies for Collariella, Neodidymelliopsis, Ascochyta clinopodiicola, Didymella pomorum, Didymosphaeria variabile, Neocosmospora piperis and Neocucurbitaria cava.</title>
        <authorList>
            <person name="Hill R."/>
        </authorList>
    </citation>
    <scope>NUCLEOTIDE SEQUENCE</scope>
    <source>
        <strain evidence="4">IMI 356815</strain>
    </source>
</reference>
<dbReference type="GeneID" id="80904982"/>
<accession>A0A9W8XZD0</accession>
<proteinExistence type="inferred from homology"/>
<comment type="similarity">
    <text evidence="1">Belongs to the beta-lactamase family.</text>
</comment>
<dbReference type="InterPro" id="IPR051478">
    <property type="entry name" value="Beta-lactamase-like_AB/R"/>
</dbReference>
<keyword evidence="5" id="KW-1185">Reference proteome</keyword>
<dbReference type="EMBL" id="JAPEUX010000001">
    <property type="protein sequence ID" value="KAJ4360884.1"/>
    <property type="molecule type" value="Genomic_DNA"/>
</dbReference>
<keyword evidence="2" id="KW-0732">Signal</keyword>
<feature type="domain" description="Beta-lactamase-related" evidence="3">
    <location>
        <begin position="107"/>
        <end position="184"/>
    </location>
</feature>
<name>A0A9W8XZD0_9PLEO</name>
<dbReference type="Pfam" id="PF00144">
    <property type="entry name" value="Beta-lactamase"/>
    <property type="match status" value="1"/>
</dbReference>
<dbReference type="RefSeq" id="XP_056077086.1">
    <property type="nucleotide sequence ID" value="XM_056210264.1"/>
</dbReference>